<protein>
    <submittedName>
        <fullName evidence="4">Extracellular solute-binding protein</fullName>
    </submittedName>
</protein>
<proteinExistence type="inferred from homology"/>
<evidence type="ECO:0000256" key="2">
    <source>
        <dbReference type="ARBA" id="ARBA00022448"/>
    </source>
</evidence>
<feature type="signal peptide" evidence="3">
    <location>
        <begin position="1"/>
        <end position="26"/>
    </location>
</feature>
<gene>
    <name evidence="4" type="ORF">FPS98_17115</name>
</gene>
<dbReference type="AlphaFoldDB" id="A0A517I9N0"/>
<dbReference type="PANTHER" id="PTHR43649:SF29">
    <property type="entry name" value="OSMOPROTECTIVE COMPOUNDS-BINDING PROTEIN GGTB"/>
    <property type="match status" value="1"/>
</dbReference>
<organism evidence="4 5">
    <name type="scientific">Brevibacillus brevis</name>
    <name type="common">Bacillus brevis</name>
    <dbReference type="NCBI Taxonomy" id="1393"/>
    <lineage>
        <taxon>Bacteria</taxon>
        <taxon>Bacillati</taxon>
        <taxon>Bacillota</taxon>
        <taxon>Bacilli</taxon>
        <taxon>Bacillales</taxon>
        <taxon>Paenibacillaceae</taxon>
        <taxon>Brevibacillus</taxon>
    </lineage>
</organism>
<dbReference type="PROSITE" id="PS51257">
    <property type="entry name" value="PROKAR_LIPOPROTEIN"/>
    <property type="match status" value="1"/>
</dbReference>
<evidence type="ECO:0000313" key="4">
    <source>
        <dbReference type="EMBL" id="QDS35593.1"/>
    </source>
</evidence>
<keyword evidence="3" id="KW-0732">Signal</keyword>
<evidence type="ECO:0000256" key="3">
    <source>
        <dbReference type="SAM" id="SignalP"/>
    </source>
</evidence>
<feature type="chain" id="PRO_5022022647" evidence="3">
    <location>
        <begin position="27"/>
        <end position="427"/>
    </location>
</feature>
<dbReference type="SUPFAM" id="SSF53850">
    <property type="entry name" value="Periplasmic binding protein-like II"/>
    <property type="match status" value="1"/>
</dbReference>
<name>A0A517I9N0_BREBE</name>
<dbReference type="PANTHER" id="PTHR43649">
    <property type="entry name" value="ARABINOSE-BINDING PROTEIN-RELATED"/>
    <property type="match status" value="1"/>
</dbReference>
<reference evidence="4 5" key="1">
    <citation type="submission" date="2019-07" db="EMBL/GenBank/DDBJ databases">
        <title>Characterization of Brevibacillus brevis HK544, as a potential biocontrol agent.</title>
        <authorList>
            <person name="Kim H."/>
        </authorList>
    </citation>
    <scope>NUCLEOTIDE SEQUENCE [LARGE SCALE GENOMIC DNA]</scope>
    <source>
        <strain evidence="4 5">HK544</strain>
    </source>
</reference>
<sequence>MKQFRFRYVALIVLAAVMVVTGCSSGGTETESGGGQGGGQQVTLSMHSWRVEDTEGYKAIIKAFEADNPNIKIDFKPFKATEYNTILNTALQSDSGPDILQLRPYAPGITLADAGHLEPLDNVPGISTIPKDVLAAATGKDGKVYGVPLSLNSTQFYYNKKIFEQNGLQAPKSWDELIATAKTLKEKGIVPISFGAKEGWLLSLSHGVIAPASYNGTDYLDKLLKGESDLKSAEFLQSVQRMQELIPYFPENYVGLELNDMRTLFATEKAAMFINGSFELEGIKKLNPDLPLDFFPMPTDDGKQVLTTWVDGSYAVNAKSKHKAEALKFMEFMATKKFGELFANQFKRISAVPGVSTDDPLVNKMAELSQSSATPYLMVVNFAEGKPTTKQTLENALQGMYLGKLTPEQVVEEVQKSAATWFPAFKK</sequence>
<dbReference type="InterPro" id="IPR006059">
    <property type="entry name" value="SBP"/>
</dbReference>
<comment type="similarity">
    <text evidence="1">Belongs to the bacterial solute-binding protein 1 family.</text>
</comment>
<dbReference type="EMBL" id="CP042161">
    <property type="protein sequence ID" value="QDS35593.1"/>
    <property type="molecule type" value="Genomic_DNA"/>
</dbReference>
<dbReference type="Proteomes" id="UP000317713">
    <property type="component" value="Chromosome"/>
</dbReference>
<dbReference type="Pfam" id="PF01547">
    <property type="entry name" value="SBP_bac_1"/>
    <property type="match status" value="1"/>
</dbReference>
<dbReference type="Gene3D" id="3.40.190.10">
    <property type="entry name" value="Periplasmic binding protein-like II"/>
    <property type="match status" value="2"/>
</dbReference>
<dbReference type="InterPro" id="IPR050490">
    <property type="entry name" value="Bact_solute-bd_prot1"/>
</dbReference>
<dbReference type="RefSeq" id="WP_144617213.1">
    <property type="nucleotide sequence ID" value="NZ_CP042161.1"/>
</dbReference>
<keyword evidence="2" id="KW-0813">Transport</keyword>
<evidence type="ECO:0000256" key="1">
    <source>
        <dbReference type="ARBA" id="ARBA00008520"/>
    </source>
</evidence>
<evidence type="ECO:0000313" key="5">
    <source>
        <dbReference type="Proteomes" id="UP000317713"/>
    </source>
</evidence>
<accession>A0A517I9N0</accession>